<dbReference type="Proteomes" id="UP000593567">
    <property type="component" value="Unassembled WGS sequence"/>
</dbReference>
<dbReference type="InterPro" id="IPR039677">
    <property type="entry name" value="RSG1"/>
</dbReference>
<dbReference type="GO" id="GO:0015031">
    <property type="term" value="P:protein transport"/>
    <property type="evidence" value="ECO:0007669"/>
    <property type="project" value="UniProtKB-KW"/>
</dbReference>
<evidence type="ECO:0000256" key="1">
    <source>
        <dbReference type="ARBA" id="ARBA00004120"/>
    </source>
</evidence>
<keyword evidence="6" id="KW-0547">Nucleotide-binding</keyword>
<organism evidence="9 10">
    <name type="scientific">Bugula neritina</name>
    <name type="common">Brown bryozoan</name>
    <name type="synonym">Sertularia neritina</name>
    <dbReference type="NCBI Taxonomy" id="10212"/>
    <lineage>
        <taxon>Eukaryota</taxon>
        <taxon>Metazoa</taxon>
        <taxon>Spiralia</taxon>
        <taxon>Lophotrochozoa</taxon>
        <taxon>Bryozoa</taxon>
        <taxon>Gymnolaemata</taxon>
        <taxon>Cheilostomatida</taxon>
        <taxon>Flustrina</taxon>
        <taxon>Buguloidea</taxon>
        <taxon>Bugulidae</taxon>
        <taxon>Bugula</taxon>
    </lineage>
</organism>
<evidence type="ECO:0000256" key="2">
    <source>
        <dbReference type="ARBA" id="ARBA00006270"/>
    </source>
</evidence>
<keyword evidence="8" id="KW-0966">Cell projection</keyword>
<comment type="subcellular location">
    <subcellularLocation>
        <location evidence="1">Cytoplasm</location>
        <location evidence="1">Cytoskeleton</location>
        <location evidence="1">Cilium basal body</location>
    </subcellularLocation>
</comment>
<evidence type="ECO:0000256" key="8">
    <source>
        <dbReference type="ARBA" id="ARBA00023273"/>
    </source>
</evidence>
<keyword evidence="7" id="KW-0206">Cytoskeleton</keyword>
<protein>
    <submittedName>
        <fullName evidence="9">RSG1</fullName>
    </submittedName>
</protein>
<evidence type="ECO:0000313" key="10">
    <source>
        <dbReference type="Proteomes" id="UP000593567"/>
    </source>
</evidence>
<dbReference type="SUPFAM" id="SSF52540">
    <property type="entry name" value="P-loop containing nucleoside triphosphate hydrolases"/>
    <property type="match status" value="1"/>
</dbReference>
<accession>A0A7J7IVT2</accession>
<keyword evidence="4" id="KW-0963">Cytoplasm</keyword>
<proteinExistence type="inferred from homology"/>
<dbReference type="EMBL" id="VXIV02003349">
    <property type="protein sequence ID" value="KAF6017950.1"/>
    <property type="molecule type" value="Genomic_DNA"/>
</dbReference>
<evidence type="ECO:0000256" key="6">
    <source>
        <dbReference type="ARBA" id="ARBA00023134"/>
    </source>
</evidence>
<keyword evidence="5" id="KW-0653">Protein transport</keyword>
<dbReference type="PANTHER" id="PTHR14983:SF1">
    <property type="entry name" value="CILIOGENESIS AND PLANAR POLARITY EFFECTOR 2"/>
    <property type="match status" value="1"/>
</dbReference>
<keyword evidence="3" id="KW-0813">Transport</keyword>
<name>A0A7J7IVT2_BUGNE</name>
<dbReference type="GO" id="GO:0003924">
    <property type="term" value="F:GTPase activity"/>
    <property type="evidence" value="ECO:0007669"/>
    <property type="project" value="InterPro"/>
</dbReference>
<evidence type="ECO:0000256" key="4">
    <source>
        <dbReference type="ARBA" id="ARBA00022490"/>
    </source>
</evidence>
<evidence type="ECO:0000256" key="3">
    <source>
        <dbReference type="ARBA" id="ARBA00022448"/>
    </source>
</evidence>
<comment type="similarity">
    <text evidence="2">Belongs to the small GTPase superfamily. Rab family.</text>
</comment>
<gene>
    <name evidence="9" type="ORF">EB796_023710</name>
</gene>
<dbReference type="GO" id="GO:0005525">
    <property type="term" value="F:GTP binding"/>
    <property type="evidence" value="ECO:0007669"/>
    <property type="project" value="UniProtKB-KW"/>
</dbReference>
<comment type="caution">
    <text evidence="9">The sequence shown here is derived from an EMBL/GenBank/DDBJ whole genome shotgun (WGS) entry which is preliminary data.</text>
</comment>
<evidence type="ECO:0000256" key="7">
    <source>
        <dbReference type="ARBA" id="ARBA00023212"/>
    </source>
</evidence>
<keyword evidence="6" id="KW-0342">GTP-binding</keyword>
<dbReference type="InterPro" id="IPR027417">
    <property type="entry name" value="P-loop_NTPase"/>
</dbReference>
<sequence length="141" mass="16049">MTKIKLDAMVAPLGLVDYNWTNTAESKQYIMAIMDKHASVRKKYGYLDRPVFDRKIKEFSYKVILSGKSGSGKTSTVAKLAGHEVQRLYRETPGIEQTTIFWPCRLIGSKEPVVFKLKFCDAGEGCMTRFNHILPVSLFQH</sequence>
<evidence type="ECO:0000256" key="5">
    <source>
        <dbReference type="ARBA" id="ARBA00022927"/>
    </source>
</evidence>
<evidence type="ECO:0000313" key="9">
    <source>
        <dbReference type="EMBL" id="KAF6017950.1"/>
    </source>
</evidence>
<keyword evidence="10" id="KW-1185">Reference proteome</keyword>
<dbReference type="Gene3D" id="3.40.50.300">
    <property type="entry name" value="P-loop containing nucleotide triphosphate hydrolases"/>
    <property type="match status" value="1"/>
</dbReference>
<reference evidence="9" key="1">
    <citation type="submission" date="2020-06" db="EMBL/GenBank/DDBJ databases">
        <title>Draft genome of Bugula neritina, a colonial animal packing powerful symbionts and potential medicines.</title>
        <authorList>
            <person name="Rayko M."/>
        </authorList>
    </citation>
    <scope>NUCLEOTIDE SEQUENCE [LARGE SCALE GENOMIC DNA]</scope>
    <source>
        <strain evidence="9">Kwan_BN1</strain>
    </source>
</reference>
<dbReference type="PANTHER" id="PTHR14983">
    <property type="entry name" value="CILIOGENESIS AND PLANAR POLARITY EFFECTOR 2"/>
    <property type="match status" value="1"/>
</dbReference>
<dbReference type="AlphaFoldDB" id="A0A7J7IVT2"/>